<feature type="compositionally biased region" description="Basic and acidic residues" evidence="1">
    <location>
        <begin position="89"/>
        <end position="101"/>
    </location>
</feature>
<dbReference type="Proteomes" id="UP000499080">
    <property type="component" value="Unassembled WGS sequence"/>
</dbReference>
<dbReference type="PANTHER" id="PTHR10773">
    <property type="entry name" value="DNA-DIRECTED RNA POLYMERASES I, II, AND III SUBUNIT RPABC2"/>
    <property type="match status" value="1"/>
</dbReference>
<evidence type="ECO:0000256" key="1">
    <source>
        <dbReference type="SAM" id="MobiDB-lite"/>
    </source>
</evidence>
<dbReference type="PANTHER" id="PTHR10773:SF19">
    <property type="match status" value="1"/>
</dbReference>
<dbReference type="EMBL" id="BGPR01000027">
    <property type="protein sequence ID" value="GBL81993.1"/>
    <property type="molecule type" value="Genomic_DNA"/>
</dbReference>
<gene>
    <name evidence="2" type="ORF">AVEN_50570_1</name>
</gene>
<feature type="region of interest" description="Disordered" evidence="1">
    <location>
        <begin position="83"/>
        <end position="106"/>
    </location>
</feature>
<accession>A0A4Y2AQ75</accession>
<name>A0A4Y2AQ75_ARAVE</name>
<evidence type="ECO:0000313" key="3">
    <source>
        <dbReference type="Proteomes" id="UP000499080"/>
    </source>
</evidence>
<feature type="region of interest" description="Disordered" evidence="1">
    <location>
        <begin position="1"/>
        <end position="24"/>
    </location>
</feature>
<evidence type="ECO:0000313" key="2">
    <source>
        <dbReference type="EMBL" id="GBL81993.1"/>
    </source>
</evidence>
<dbReference type="AlphaFoldDB" id="A0A4Y2AQ75"/>
<reference evidence="2 3" key="1">
    <citation type="journal article" date="2019" name="Sci. Rep.">
        <title>Orb-weaving spider Araneus ventricosus genome elucidates the spidroin gene catalogue.</title>
        <authorList>
            <person name="Kono N."/>
            <person name="Nakamura H."/>
            <person name="Ohtoshi R."/>
            <person name="Moran D.A.P."/>
            <person name="Shinohara A."/>
            <person name="Yoshida Y."/>
            <person name="Fujiwara M."/>
            <person name="Mori M."/>
            <person name="Tomita M."/>
            <person name="Arakawa K."/>
        </authorList>
    </citation>
    <scope>NUCLEOTIDE SEQUENCE [LARGE SCALE GENOMIC DNA]</scope>
</reference>
<sequence>MEANCGDFIQPLESSSSDSSEFKENHEMYKGDGYNVNDNRNLISCFMTKSKKLVCYSNTSDDESSDHLRPHTSIDENTAQCPAATHNESSVHNDRATSTDHRKPKRKLFPLRENTSRKRKRVTQSWKRNKAALLREKGETYSSYSGKDIPKKMPNLGMVCKESCSFQCNVKFSKEKLIDNFYKLNVNSKNALLYNCTSKVNVHRQKKGAKKHRSSSFFYMVKTESETVRVCKTALAAIFSIGRGKIDHIQKLIKTSHSVPPLDGRGKHMNRPYKITSEIVSYIEDLTRSFRCEESHYSRTKNIHKKYLSPLLSLKKMYDLYLSEVNANNQPEKFKISESTYRNIFSSQFNLSFGHPRSDTCGNCEKGKVDEIHVANYHQTFEMQKFDRELPKQKSDVAYLTVGLQQTMPLPKLSVSKAFYLRQMWFYNFGVHIVTESQVVPHFFTWTEDVASRGSNEVASSLLTLIEFNETLRSKDHIIIWSDTCSGQNKNSTILFLYQYLVLKGYFKVIEHKCP</sequence>
<protein>
    <submittedName>
        <fullName evidence="2">Uncharacterized protein</fullName>
    </submittedName>
</protein>
<organism evidence="2 3">
    <name type="scientific">Araneus ventricosus</name>
    <name type="common">Orbweaver spider</name>
    <name type="synonym">Epeira ventricosa</name>
    <dbReference type="NCBI Taxonomy" id="182803"/>
    <lineage>
        <taxon>Eukaryota</taxon>
        <taxon>Metazoa</taxon>
        <taxon>Ecdysozoa</taxon>
        <taxon>Arthropoda</taxon>
        <taxon>Chelicerata</taxon>
        <taxon>Arachnida</taxon>
        <taxon>Araneae</taxon>
        <taxon>Araneomorphae</taxon>
        <taxon>Entelegynae</taxon>
        <taxon>Araneoidea</taxon>
        <taxon>Araneidae</taxon>
        <taxon>Araneus</taxon>
    </lineage>
</organism>
<dbReference type="OrthoDB" id="7487112at2759"/>
<proteinExistence type="predicted"/>
<keyword evidence="3" id="KW-1185">Reference proteome</keyword>
<comment type="caution">
    <text evidence="2">The sequence shown here is derived from an EMBL/GenBank/DDBJ whole genome shotgun (WGS) entry which is preliminary data.</text>
</comment>